<dbReference type="RefSeq" id="WP_302214531.1">
    <property type="nucleotide sequence ID" value="NZ_JBHTCK010000002.1"/>
</dbReference>
<keyword evidence="4" id="KW-1185">Reference proteome</keyword>
<feature type="transmembrane region" description="Helical" evidence="2">
    <location>
        <begin position="270"/>
        <end position="290"/>
    </location>
</feature>
<name>A0ABW2M9T0_9ACTN</name>
<feature type="transmembrane region" description="Helical" evidence="2">
    <location>
        <begin position="7"/>
        <end position="27"/>
    </location>
</feature>
<comment type="caution">
    <text evidence="3">The sequence shown here is derived from an EMBL/GenBank/DDBJ whole genome shotgun (WGS) entry which is preliminary data.</text>
</comment>
<gene>
    <name evidence="3" type="ORF">ACFQW9_09925</name>
</gene>
<feature type="transmembrane region" description="Helical" evidence="2">
    <location>
        <begin position="116"/>
        <end position="134"/>
    </location>
</feature>
<feature type="transmembrane region" description="Helical" evidence="2">
    <location>
        <begin position="206"/>
        <end position="226"/>
    </location>
</feature>
<evidence type="ECO:0000256" key="2">
    <source>
        <dbReference type="SAM" id="Phobius"/>
    </source>
</evidence>
<evidence type="ECO:0008006" key="5">
    <source>
        <dbReference type="Google" id="ProtNLM"/>
    </source>
</evidence>
<feature type="transmembrane region" description="Helical" evidence="2">
    <location>
        <begin position="83"/>
        <end position="104"/>
    </location>
</feature>
<feature type="region of interest" description="Disordered" evidence="1">
    <location>
        <begin position="305"/>
        <end position="354"/>
    </location>
</feature>
<feature type="transmembrane region" description="Helical" evidence="2">
    <location>
        <begin position="155"/>
        <end position="173"/>
    </location>
</feature>
<evidence type="ECO:0000313" key="3">
    <source>
        <dbReference type="EMBL" id="MFC7350952.1"/>
    </source>
</evidence>
<keyword evidence="2" id="KW-1133">Transmembrane helix</keyword>
<dbReference type="EMBL" id="JBHTCK010000002">
    <property type="protein sequence ID" value="MFC7350952.1"/>
    <property type="molecule type" value="Genomic_DNA"/>
</dbReference>
<feature type="transmembrane region" description="Helical" evidence="2">
    <location>
        <begin position="233"/>
        <end position="250"/>
    </location>
</feature>
<reference evidence="4" key="1">
    <citation type="journal article" date="2019" name="Int. J. Syst. Evol. Microbiol.">
        <title>The Global Catalogue of Microorganisms (GCM) 10K type strain sequencing project: providing services to taxonomists for standard genome sequencing and annotation.</title>
        <authorList>
            <consortium name="The Broad Institute Genomics Platform"/>
            <consortium name="The Broad Institute Genome Sequencing Center for Infectious Disease"/>
            <person name="Wu L."/>
            <person name="Ma J."/>
        </authorList>
    </citation>
    <scope>NUCLEOTIDE SEQUENCE [LARGE SCALE GENOMIC DNA]</scope>
    <source>
        <strain evidence="4">ICMP 19430</strain>
    </source>
</reference>
<protein>
    <recommendedName>
        <fullName evidence="5">Integral membrane protein</fullName>
    </recommendedName>
</protein>
<sequence>MTLTRGARITGAVLCAVPALMAIAWLVRDFRVVDGPEMLWDIWAGSANPWGMPSLATTATTLILLVVHAATAVAVLRSAQASPALIITGIVTFAVRLPGVWTIADSPFPEELRDRALLTTYATLLAGLAMVVVGTAGRRPVADGEERPAGPGRGAGVAAFLLLGFQAVAFTGWEIRQTFVLPDGLYPAWFMGGRPMVIPLTEAPPGWMNVLLIPTFLVAAVGAVAGAAYARPLGLIAGGFLFSSGVLGVGRGIRFELYERFTSQDIETQLNMLSFVASLIAGVAVLVLLARKGVQRIPVGGAPGPWGGGGPWGAQPSGYPPPQAAPGQQPPTPGFGPPQGGGFGPPPASPPPRR</sequence>
<feature type="transmembrane region" description="Helical" evidence="2">
    <location>
        <begin position="55"/>
        <end position="76"/>
    </location>
</feature>
<feature type="compositionally biased region" description="Pro residues" evidence="1">
    <location>
        <begin position="344"/>
        <end position="354"/>
    </location>
</feature>
<evidence type="ECO:0000256" key="1">
    <source>
        <dbReference type="SAM" id="MobiDB-lite"/>
    </source>
</evidence>
<feature type="compositionally biased region" description="Pro residues" evidence="1">
    <location>
        <begin position="318"/>
        <end position="336"/>
    </location>
</feature>
<keyword evidence="2" id="KW-0812">Transmembrane</keyword>
<keyword evidence="2" id="KW-0472">Membrane</keyword>
<organism evidence="3 4">
    <name type="scientific">Streptomyces caviscabies</name>
    <dbReference type="NCBI Taxonomy" id="90079"/>
    <lineage>
        <taxon>Bacteria</taxon>
        <taxon>Bacillati</taxon>
        <taxon>Actinomycetota</taxon>
        <taxon>Actinomycetes</taxon>
        <taxon>Kitasatosporales</taxon>
        <taxon>Streptomycetaceae</taxon>
        <taxon>Streptomyces</taxon>
    </lineage>
</organism>
<evidence type="ECO:0000313" key="4">
    <source>
        <dbReference type="Proteomes" id="UP001596509"/>
    </source>
</evidence>
<proteinExistence type="predicted"/>
<dbReference type="Proteomes" id="UP001596509">
    <property type="component" value="Unassembled WGS sequence"/>
</dbReference>
<accession>A0ABW2M9T0</accession>